<feature type="coiled-coil region" evidence="6">
    <location>
        <begin position="154"/>
        <end position="192"/>
    </location>
</feature>
<keyword evidence="10" id="KW-1185">Reference proteome</keyword>
<feature type="region of interest" description="Disordered" evidence="7">
    <location>
        <begin position="1"/>
        <end position="143"/>
    </location>
</feature>
<dbReference type="EMBL" id="ML119654">
    <property type="protein sequence ID" value="RPA85331.1"/>
    <property type="molecule type" value="Genomic_DNA"/>
</dbReference>
<proteinExistence type="predicted"/>
<evidence type="ECO:0000256" key="6">
    <source>
        <dbReference type="SAM" id="Coils"/>
    </source>
</evidence>
<evidence type="ECO:0000256" key="1">
    <source>
        <dbReference type="ARBA" id="ARBA00004123"/>
    </source>
</evidence>
<dbReference type="InterPro" id="IPR046347">
    <property type="entry name" value="bZIP_sf"/>
</dbReference>
<evidence type="ECO:0000256" key="7">
    <source>
        <dbReference type="SAM" id="MobiDB-lite"/>
    </source>
</evidence>
<evidence type="ECO:0000313" key="10">
    <source>
        <dbReference type="Proteomes" id="UP000275078"/>
    </source>
</evidence>
<name>A0A3N4IMB0_ASCIM</name>
<dbReference type="Pfam" id="PF07716">
    <property type="entry name" value="bZIP_2"/>
    <property type="match status" value="1"/>
</dbReference>
<evidence type="ECO:0000256" key="3">
    <source>
        <dbReference type="ARBA" id="ARBA00023125"/>
    </source>
</evidence>
<feature type="compositionally biased region" description="Polar residues" evidence="7">
    <location>
        <begin position="50"/>
        <end position="67"/>
    </location>
</feature>
<dbReference type="GO" id="GO:0005634">
    <property type="term" value="C:nucleus"/>
    <property type="evidence" value="ECO:0007669"/>
    <property type="project" value="UniProtKB-SubCell"/>
</dbReference>
<dbReference type="InterPro" id="IPR004827">
    <property type="entry name" value="bZIP"/>
</dbReference>
<dbReference type="GO" id="GO:0001228">
    <property type="term" value="F:DNA-binding transcription activator activity, RNA polymerase II-specific"/>
    <property type="evidence" value="ECO:0007669"/>
    <property type="project" value="TreeGrafter"/>
</dbReference>
<dbReference type="Proteomes" id="UP000275078">
    <property type="component" value="Unassembled WGS sequence"/>
</dbReference>
<dbReference type="PANTHER" id="PTHR13044:SF14">
    <property type="entry name" value="CRYPTOCEPHAL, ISOFORM A"/>
    <property type="match status" value="1"/>
</dbReference>
<dbReference type="GO" id="GO:0000977">
    <property type="term" value="F:RNA polymerase II transcription regulatory region sequence-specific DNA binding"/>
    <property type="evidence" value="ECO:0007669"/>
    <property type="project" value="TreeGrafter"/>
</dbReference>
<dbReference type="PANTHER" id="PTHR13044">
    <property type="entry name" value="ACTIVATING TRANSCRIPTION FACTOR ATF 4/5"/>
    <property type="match status" value="1"/>
</dbReference>
<organism evidence="9 10">
    <name type="scientific">Ascobolus immersus RN42</name>
    <dbReference type="NCBI Taxonomy" id="1160509"/>
    <lineage>
        <taxon>Eukaryota</taxon>
        <taxon>Fungi</taxon>
        <taxon>Dikarya</taxon>
        <taxon>Ascomycota</taxon>
        <taxon>Pezizomycotina</taxon>
        <taxon>Pezizomycetes</taxon>
        <taxon>Pezizales</taxon>
        <taxon>Ascobolaceae</taxon>
        <taxon>Ascobolus</taxon>
    </lineage>
</organism>
<dbReference type="STRING" id="1160509.A0A3N4IMB0"/>
<dbReference type="AlphaFoldDB" id="A0A3N4IMB0"/>
<keyword evidence="4" id="KW-0804">Transcription</keyword>
<dbReference type="OrthoDB" id="2257100at2759"/>
<dbReference type="CDD" id="cd12193">
    <property type="entry name" value="bZIP_GCN4"/>
    <property type="match status" value="1"/>
</dbReference>
<dbReference type="Gene3D" id="3.30.160.60">
    <property type="entry name" value="Classic Zinc Finger"/>
    <property type="match status" value="1"/>
</dbReference>
<feature type="domain" description="BZIP" evidence="8">
    <location>
        <begin position="146"/>
        <end position="160"/>
    </location>
</feature>
<evidence type="ECO:0000256" key="5">
    <source>
        <dbReference type="ARBA" id="ARBA00023242"/>
    </source>
</evidence>
<protein>
    <recommendedName>
        <fullName evidence="8">BZIP domain-containing protein</fullName>
    </recommendedName>
</protein>
<evidence type="ECO:0000256" key="2">
    <source>
        <dbReference type="ARBA" id="ARBA00023015"/>
    </source>
</evidence>
<sequence>MTLEKPSPISATPLETTPVLSYSNSSSPLTLSPNDLLLPTTPTDSTTNYQSEALQRQLSNTNSTASFDSLPPSYDIPPIRINFSRPESMMGPSYKSSSVSASSASPEPSSAMSRTSSKFSNKSTSKARFKDIPDPLAPNTPPTVVKRARNTLAARRYRAKKVEKMEQLEEQLAEMERDRDRWKAAFHKAECEAEKWKGMWLGATGNMGGNGNHLG</sequence>
<reference evidence="9 10" key="1">
    <citation type="journal article" date="2018" name="Nat. Ecol. Evol.">
        <title>Pezizomycetes genomes reveal the molecular basis of ectomycorrhizal truffle lifestyle.</title>
        <authorList>
            <person name="Murat C."/>
            <person name="Payen T."/>
            <person name="Noel B."/>
            <person name="Kuo A."/>
            <person name="Morin E."/>
            <person name="Chen J."/>
            <person name="Kohler A."/>
            <person name="Krizsan K."/>
            <person name="Balestrini R."/>
            <person name="Da Silva C."/>
            <person name="Montanini B."/>
            <person name="Hainaut M."/>
            <person name="Levati E."/>
            <person name="Barry K.W."/>
            <person name="Belfiori B."/>
            <person name="Cichocki N."/>
            <person name="Clum A."/>
            <person name="Dockter R.B."/>
            <person name="Fauchery L."/>
            <person name="Guy J."/>
            <person name="Iotti M."/>
            <person name="Le Tacon F."/>
            <person name="Lindquist E.A."/>
            <person name="Lipzen A."/>
            <person name="Malagnac F."/>
            <person name="Mello A."/>
            <person name="Molinier V."/>
            <person name="Miyauchi S."/>
            <person name="Poulain J."/>
            <person name="Riccioni C."/>
            <person name="Rubini A."/>
            <person name="Sitrit Y."/>
            <person name="Splivallo R."/>
            <person name="Traeger S."/>
            <person name="Wang M."/>
            <person name="Zifcakova L."/>
            <person name="Wipf D."/>
            <person name="Zambonelli A."/>
            <person name="Paolocci F."/>
            <person name="Nowrousian M."/>
            <person name="Ottonello S."/>
            <person name="Baldrian P."/>
            <person name="Spatafora J.W."/>
            <person name="Henrissat B."/>
            <person name="Nagy L.G."/>
            <person name="Aury J.M."/>
            <person name="Wincker P."/>
            <person name="Grigoriev I.V."/>
            <person name="Bonfante P."/>
            <person name="Martin F.M."/>
        </authorList>
    </citation>
    <scope>NUCLEOTIDE SEQUENCE [LARGE SCALE GENOMIC DNA]</scope>
    <source>
        <strain evidence="9 10">RN42</strain>
    </source>
</reference>
<dbReference type="SUPFAM" id="SSF57959">
    <property type="entry name" value="Leucine zipper domain"/>
    <property type="match status" value="1"/>
</dbReference>
<keyword evidence="3" id="KW-0238">DNA-binding</keyword>
<feature type="compositionally biased region" description="Low complexity" evidence="7">
    <location>
        <begin position="92"/>
        <end position="126"/>
    </location>
</feature>
<evidence type="ECO:0000259" key="8">
    <source>
        <dbReference type="PROSITE" id="PS00036"/>
    </source>
</evidence>
<accession>A0A3N4IMB0</accession>
<keyword evidence="6" id="KW-0175">Coiled coil</keyword>
<evidence type="ECO:0000256" key="4">
    <source>
        <dbReference type="ARBA" id="ARBA00023163"/>
    </source>
</evidence>
<evidence type="ECO:0000313" key="9">
    <source>
        <dbReference type="EMBL" id="RPA85331.1"/>
    </source>
</evidence>
<feature type="compositionally biased region" description="Low complexity" evidence="7">
    <location>
        <begin position="16"/>
        <end position="49"/>
    </location>
</feature>
<comment type="subcellular location">
    <subcellularLocation>
        <location evidence="1">Nucleus</location>
    </subcellularLocation>
</comment>
<keyword evidence="5" id="KW-0539">Nucleus</keyword>
<gene>
    <name evidence="9" type="ORF">BJ508DRAFT_412116</name>
</gene>
<keyword evidence="2" id="KW-0805">Transcription regulation</keyword>
<dbReference type="PROSITE" id="PS00036">
    <property type="entry name" value="BZIP_BASIC"/>
    <property type="match status" value="1"/>
</dbReference>